<evidence type="ECO:0000256" key="11">
    <source>
        <dbReference type="SAM" id="Phobius"/>
    </source>
</evidence>
<name>A0A2S3ZTG1_ARTGL</name>
<dbReference type="Pfam" id="PF00672">
    <property type="entry name" value="HAMP"/>
    <property type="match status" value="1"/>
</dbReference>
<comment type="caution">
    <text evidence="14">The sequence shown here is derived from an EMBL/GenBank/DDBJ whole genome shotgun (WGS) entry which is preliminary data.</text>
</comment>
<dbReference type="InterPro" id="IPR003661">
    <property type="entry name" value="HisK_dim/P_dom"/>
</dbReference>
<keyword evidence="5" id="KW-0808">Transferase</keyword>
<dbReference type="Gene3D" id="1.10.287.130">
    <property type="match status" value="1"/>
</dbReference>
<feature type="transmembrane region" description="Helical" evidence="11">
    <location>
        <begin position="174"/>
        <end position="197"/>
    </location>
</feature>
<evidence type="ECO:0000256" key="5">
    <source>
        <dbReference type="ARBA" id="ARBA00022679"/>
    </source>
</evidence>
<dbReference type="Gene3D" id="6.10.340.10">
    <property type="match status" value="1"/>
</dbReference>
<keyword evidence="9" id="KW-0902">Two-component regulatory system</keyword>
<evidence type="ECO:0000313" key="14">
    <source>
        <dbReference type="EMBL" id="POH72500.1"/>
    </source>
</evidence>
<dbReference type="GO" id="GO:0000155">
    <property type="term" value="F:phosphorelay sensor kinase activity"/>
    <property type="evidence" value="ECO:0007669"/>
    <property type="project" value="InterPro"/>
</dbReference>
<evidence type="ECO:0000256" key="2">
    <source>
        <dbReference type="ARBA" id="ARBA00004236"/>
    </source>
</evidence>
<sequence length="470" mass="50367">MNPLRLRPRAFRRQGRRLWGVRKRATATAVVVVALALLIGGLLLLVLLQSSLIATTEGAAKAKAADVAALITSQDVSEAGQTLTATAHNGQYVQIISPDGAVVASSERSAATRLLSELRPRPGQTLSHTVSSLQSIGDTDEFLIVATGVQTGQGTYTVVVASTVQVQTDTVSTVAWFMLGATPLLLIVVGVSVWILVGKSLRQVERIRGQVARINANRLSERVEVPATNDEIHRLALTMNTMLDRLQASDGEQRRFVSDASHELRSPLATISAGLEIAAADPSGQMWHELQGMLSGETARMHYLVDDLLTLAKANDGGVHILNQDVDLDDVLDAEIRRLRSLSPHTISTNITPTKVTGDPRRLGQVLRNVLENANRHAQSSITVSLTSGPDGVRLLIDNDGDPIPEADRSRIFERFVRLDASRSRESGGSGLGLAIAASIMTAHHGTIAAAQTPTGDCRFELFLPLDNAS</sequence>
<evidence type="ECO:0000256" key="6">
    <source>
        <dbReference type="ARBA" id="ARBA00022692"/>
    </source>
</evidence>
<dbReference type="InterPro" id="IPR050428">
    <property type="entry name" value="TCS_sensor_his_kinase"/>
</dbReference>
<dbReference type="SMART" id="SM00304">
    <property type="entry name" value="HAMP"/>
    <property type="match status" value="1"/>
</dbReference>
<dbReference type="InterPro" id="IPR036890">
    <property type="entry name" value="HATPase_C_sf"/>
</dbReference>
<dbReference type="InterPro" id="IPR005467">
    <property type="entry name" value="His_kinase_dom"/>
</dbReference>
<dbReference type="Gene3D" id="3.30.565.10">
    <property type="entry name" value="Histidine kinase-like ATPase, C-terminal domain"/>
    <property type="match status" value="1"/>
</dbReference>
<dbReference type="EMBL" id="PPXC01000013">
    <property type="protein sequence ID" value="POH72500.1"/>
    <property type="molecule type" value="Genomic_DNA"/>
</dbReference>
<dbReference type="PANTHER" id="PTHR45436:SF5">
    <property type="entry name" value="SENSOR HISTIDINE KINASE TRCS"/>
    <property type="match status" value="1"/>
</dbReference>
<gene>
    <name evidence="14" type="ORF">CVS27_15380</name>
</gene>
<comment type="subcellular location">
    <subcellularLocation>
        <location evidence="2">Cell membrane</location>
    </subcellularLocation>
</comment>
<organism evidence="14 15">
    <name type="scientific">Arthrobacter glacialis</name>
    <dbReference type="NCBI Taxonomy" id="1664"/>
    <lineage>
        <taxon>Bacteria</taxon>
        <taxon>Bacillati</taxon>
        <taxon>Actinomycetota</taxon>
        <taxon>Actinomycetes</taxon>
        <taxon>Micrococcales</taxon>
        <taxon>Micrococcaceae</taxon>
        <taxon>Arthrobacter</taxon>
    </lineage>
</organism>
<feature type="domain" description="Histidine kinase" evidence="12">
    <location>
        <begin position="259"/>
        <end position="468"/>
    </location>
</feature>
<dbReference type="SMART" id="SM00387">
    <property type="entry name" value="HATPase_c"/>
    <property type="match status" value="1"/>
</dbReference>
<dbReference type="InterPro" id="IPR003594">
    <property type="entry name" value="HATPase_dom"/>
</dbReference>
<dbReference type="InterPro" id="IPR036097">
    <property type="entry name" value="HisK_dim/P_sf"/>
</dbReference>
<reference evidence="14 15" key="1">
    <citation type="submission" date="2018-01" db="EMBL/GenBank/DDBJ databases">
        <title>Arthrobacter sp. nov., from glaciers in China.</title>
        <authorList>
            <person name="Liu Q."/>
            <person name="Xin Y.-H."/>
        </authorList>
    </citation>
    <scope>NUCLEOTIDE SEQUENCE [LARGE SCALE GENOMIC DNA]</scope>
    <source>
        <strain evidence="14 15">HLT2-12-2</strain>
    </source>
</reference>
<dbReference type="Proteomes" id="UP000237061">
    <property type="component" value="Unassembled WGS sequence"/>
</dbReference>
<dbReference type="Pfam" id="PF00512">
    <property type="entry name" value="HisKA"/>
    <property type="match status" value="1"/>
</dbReference>
<dbReference type="CDD" id="cd00082">
    <property type="entry name" value="HisKA"/>
    <property type="match status" value="1"/>
</dbReference>
<evidence type="ECO:0000259" key="12">
    <source>
        <dbReference type="PROSITE" id="PS50109"/>
    </source>
</evidence>
<evidence type="ECO:0000256" key="9">
    <source>
        <dbReference type="ARBA" id="ARBA00023012"/>
    </source>
</evidence>
<dbReference type="InterPro" id="IPR004358">
    <property type="entry name" value="Sig_transdc_His_kin-like_C"/>
</dbReference>
<keyword evidence="4" id="KW-0597">Phosphoprotein</keyword>
<dbReference type="CDD" id="cd06225">
    <property type="entry name" value="HAMP"/>
    <property type="match status" value="1"/>
</dbReference>
<evidence type="ECO:0000256" key="3">
    <source>
        <dbReference type="ARBA" id="ARBA00012438"/>
    </source>
</evidence>
<dbReference type="PROSITE" id="PS50109">
    <property type="entry name" value="HIS_KIN"/>
    <property type="match status" value="1"/>
</dbReference>
<comment type="catalytic activity">
    <reaction evidence="1">
        <text>ATP + protein L-histidine = ADP + protein N-phospho-L-histidine.</text>
        <dbReference type="EC" id="2.7.13.3"/>
    </reaction>
</comment>
<dbReference type="Pfam" id="PF02518">
    <property type="entry name" value="HATPase_c"/>
    <property type="match status" value="1"/>
</dbReference>
<dbReference type="PROSITE" id="PS50885">
    <property type="entry name" value="HAMP"/>
    <property type="match status" value="1"/>
</dbReference>
<evidence type="ECO:0000259" key="13">
    <source>
        <dbReference type="PROSITE" id="PS50885"/>
    </source>
</evidence>
<dbReference type="AlphaFoldDB" id="A0A2S3ZTG1"/>
<evidence type="ECO:0000256" key="10">
    <source>
        <dbReference type="ARBA" id="ARBA00023136"/>
    </source>
</evidence>
<dbReference type="SUPFAM" id="SSF55874">
    <property type="entry name" value="ATPase domain of HSP90 chaperone/DNA topoisomerase II/histidine kinase"/>
    <property type="match status" value="1"/>
</dbReference>
<dbReference type="RefSeq" id="WP_103466724.1">
    <property type="nucleotide sequence ID" value="NZ_PPXC01000013.1"/>
</dbReference>
<proteinExistence type="predicted"/>
<keyword evidence="6 11" id="KW-0812">Transmembrane</keyword>
<keyword evidence="8 11" id="KW-1133">Transmembrane helix</keyword>
<dbReference type="SUPFAM" id="SSF47384">
    <property type="entry name" value="Homodimeric domain of signal transducing histidine kinase"/>
    <property type="match status" value="1"/>
</dbReference>
<feature type="domain" description="HAMP" evidence="13">
    <location>
        <begin position="198"/>
        <end position="251"/>
    </location>
</feature>
<evidence type="ECO:0000256" key="1">
    <source>
        <dbReference type="ARBA" id="ARBA00000085"/>
    </source>
</evidence>
<accession>A0A2S3ZTG1</accession>
<evidence type="ECO:0000256" key="4">
    <source>
        <dbReference type="ARBA" id="ARBA00022553"/>
    </source>
</evidence>
<dbReference type="SMART" id="SM00388">
    <property type="entry name" value="HisKA"/>
    <property type="match status" value="1"/>
</dbReference>
<evidence type="ECO:0000313" key="15">
    <source>
        <dbReference type="Proteomes" id="UP000237061"/>
    </source>
</evidence>
<dbReference type="GO" id="GO:0005886">
    <property type="term" value="C:plasma membrane"/>
    <property type="evidence" value="ECO:0007669"/>
    <property type="project" value="UniProtKB-SubCell"/>
</dbReference>
<dbReference type="InterPro" id="IPR003660">
    <property type="entry name" value="HAMP_dom"/>
</dbReference>
<dbReference type="PANTHER" id="PTHR45436">
    <property type="entry name" value="SENSOR HISTIDINE KINASE YKOH"/>
    <property type="match status" value="1"/>
</dbReference>
<dbReference type="PRINTS" id="PR00344">
    <property type="entry name" value="BCTRLSENSOR"/>
</dbReference>
<evidence type="ECO:0000256" key="8">
    <source>
        <dbReference type="ARBA" id="ARBA00022989"/>
    </source>
</evidence>
<keyword evidence="15" id="KW-1185">Reference proteome</keyword>
<protein>
    <recommendedName>
        <fullName evidence="3">histidine kinase</fullName>
        <ecNumber evidence="3">2.7.13.3</ecNumber>
    </recommendedName>
</protein>
<dbReference type="EC" id="2.7.13.3" evidence="3"/>
<keyword evidence="7 14" id="KW-0418">Kinase</keyword>
<evidence type="ECO:0000256" key="7">
    <source>
        <dbReference type="ARBA" id="ARBA00022777"/>
    </source>
</evidence>
<dbReference type="SUPFAM" id="SSF158472">
    <property type="entry name" value="HAMP domain-like"/>
    <property type="match status" value="1"/>
</dbReference>
<keyword evidence="10 11" id="KW-0472">Membrane</keyword>